<dbReference type="InterPro" id="IPR007167">
    <property type="entry name" value="Fe-transptr_FeoA-like"/>
</dbReference>
<dbReference type="InterPro" id="IPR053184">
    <property type="entry name" value="FeoA-like"/>
</dbReference>
<dbReference type="KEGG" id="hhw:NCTC503_00929"/>
<organism evidence="3 4">
    <name type="scientific">Hathewaya histolytica</name>
    <name type="common">Clostridium histolyticum</name>
    <dbReference type="NCBI Taxonomy" id="1498"/>
    <lineage>
        <taxon>Bacteria</taxon>
        <taxon>Bacillati</taxon>
        <taxon>Bacillota</taxon>
        <taxon>Clostridia</taxon>
        <taxon>Eubacteriales</taxon>
        <taxon>Clostridiaceae</taxon>
        <taxon>Hathewaya</taxon>
    </lineage>
</organism>
<dbReference type="InterPro" id="IPR038157">
    <property type="entry name" value="FeoA_core_dom"/>
</dbReference>
<dbReference type="PANTHER" id="PTHR43151:SF1">
    <property type="entry name" value="SSR2333 PROTEIN"/>
    <property type="match status" value="1"/>
</dbReference>
<dbReference type="Gene3D" id="2.30.30.90">
    <property type="match status" value="1"/>
</dbReference>
<evidence type="ECO:0000259" key="2">
    <source>
        <dbReference type="SMART" id="SM00899"/>
    </source>
</evidence>
<dbReference type="AlphaFoldDB" id="A0A4U9R4X1"/>
<dbReference type="Pfam" id="PF04023">
    <property type="entry name" value="FeoA"/>
    <property type="match status" value="1"/>
</dbReference>
<dbReference type="SMART" id="SM00899">
    <property type="entry name" value="FeoA"/>
    <property type="match status" value="1"/>
</dbReference>
<evidence type="ECO:0000313" key="4">
    <source>
        <dbReference type="Proteomes" id="UP000308489"/>
    </source>
</evidence>
<dbReference type="GO" id="GO:0046914">
    <property type="term" value="F:transition metal ion binding"/>
    <property type="evidence" value="ECO:0007669"/>
    <property type="project" value="InterPro"/>
</dbReference>
<dbReference type="OrthoDB" id="1707677at2"/>
<protein>
    <submittedName>
        <fullName evidence="3">FeoA-like protein</fullName>
    </submittedName>
</protein>
<reference evidence="3 4" key="1">
    <citation type="submission" date="2019-05" db="EMBL/GenBank/DDBJ databases">
        <authorList>
            <consortium name="Pathogen Informatics"/>
        </authorList>
    </citation>
    <scope>NUCLEOTIDE SEQUENCE [LARGE SCALE GENOMIC DNA]</scope>
    <source>
        <strain evidence="3 4">NCTC503</strain>
    </source>
</reference>
<dbReference type="Proteomes" id="UP000308489">
    <property type="component" value="Chromosome 1"/>
</dbReference>
<dbReference type="SUPFAM" id="SSF50037">
    <property type="entry name" value="C-terminal domain of transcriptional repressors"/>
    <property type="match status" value="1"/>
</dbReference>
<dbReference type="RefSeq" id="WP_138209638.1">
    <property type="nucleotide sequence ID" value="NZ_CBCRUQ010000016.1"/>
</dbReference>
<dbReference type="InterPro" id="IPR008988">
    <property type="entry name" value="Transcriptional_repressor_C"/>
</dbReference>
<feature type="domain" description="Ferrous iron transporter FeoA-like" evidence="2">
    <location>
        <begin position="1"/>
        <end position="71"/>
    </location>
</feature>
<keyword evidence="4" id="KW-1185">Reference proteome</keyword>
<dbReference type="PANTHER" id="PTHR43151">
    <property type="entry name" value="FEOA FAMILY PROTEIN"/>
    <property type="match status" value="1"/>
</dbReference>
<evidence type="ECO:0000313" key="3">
    <source>
        <dbReference type="EMBL" id="VTQ86432.1"/>
    </source>
</evidence>
<proteinExistence type="predicted"/>
<name>A0A4U9R4X1_HATHI</name>
<sequence length="71" mass="7570">MPLSLVNTGDIAEVKEIKGTEIFIKRLMEMGVNTGANIKMVKNADGPLIIAIGSSRIVLGRGMAQKIMVSV</sequence>
<accession>A0A4U9R4X1</accession>
<keyword evidence="1" id="KW-0408">Iron</keyword>
<gene>
    <name evidence="3" type="ORF">NCTC503_00929</name>
</gene>
<evidence type="ECO:0000256" key="1">
    <source>
        <dbReference type="ARBA" id="ARBA00023004"/>
    </source>
</evidence>
<dbReference type="EMBL" id="LR590481">
    <property type="protein sequence ID" value="VTQ86432.1"/>
    <property type="molecule type" value="Genomic_DNA"/>
</dbReference>